<evidence type="ECO:0000313" key="3">
    <source>
        <dbReference type="Proteomes" id="UP000297814"/>
    </source>
</evidence>
<dbReference type="EMBL" id="PQXK01000066">
    <property type="protein sequence ID" value="TGO38838.1"/>
    <property type="molecule type" value="Genomic_DNA"/>
</dbReference>
<feature type="compositionally biased region" description="Polar residues" evidence="1">
    <location>
        <begin position="252"/>
        <end position="262"/>
    </location>
</feature>
<evidence type="ECO:0000256" key="1">
    <source>
        <dbReference type="SAM" id="MobiDB-lite"/>
    </source>
</evidence>
<comment type="caution">
    <text evidence="2">The sequence shown here is derived from an EMBL/GenBank/DDBJ whole genome shotgun (WGS) entry which is preliminary data.</text>
</comment>
<dbReference type="Proteomes" id="UP000297814">
    <property type="component" value="Unassembled WGS sequence"/>
</dbReference>
<dbReference type="AlphaFoldDB" id="A0A4Z1GR88"/>
<name>A0A4Z1GR88_9HELO</name>
<feature type="region of interest" description="Disordered" evidence="1">
    <location>
        <begin position="226"/>
        <end position="262"/>
    </location>
</feature>
<keyword evidence="3" id="KW-1185">Reference proteome</keyword>
<evidence type="ECO:0000313" key="2">
    <source>
        <dbReference type="EMBL" id="TGO38838.1"/>
    </source>
</evidence>
<protein>
    <submittedName>
        <fullName evidence="2">Uncharacterized protein</fullName>
    </submittedName>
</protein>
<reference evidence="2 3" key="1">
    <citation type="submission" date="2017-12" db="EMBL/GenBank/DDBJ databases">
        <title>Comparative genomics of Botrytis spp.</title>
        <authorList>
            <person name="Valero-Jimenez C.A."/>
            <person name="Tapia P."/>
            <person name="Veloso J."/>
            <person name="Silva-Moreno E."/>
            <person name="Staats M."/>
            <person name="Valdes J.H."/>
            <person name="Van Kan J.A.L."/>
        </authorList>
    </citation>
    <scope>NUCLEOTIDE SEQUENCE [LARGE SCALE GENOMIC DNA]</scope>
    <source>
        <strain evidence="2 3">Bh0001</strain>
    </source>
</reference>
<proteinExistence type="predicted"/>
<gene>
    <name evidence="2" type="ORF">BHYA_0066g00260</name>
</gene>
<sequence>MPVFSQFGASGRVHFDTSVAESPCNGPTVTRKPVNNDYYLRMVFAEKKMWIKSIMISQNESEMSDQERCEAQRHIQFEPETKAVHQDHHMNKQYYHRMVAIETKIRHDANAEIGSSEEESRGARNHIRFVDAPRSSPCKGVEVTHKSEVEDYYRRMVAIESKMWEEANSRERTEAEMLEEASHDVLRRVRFQDTVSKLSLSSTKPNKNNAKNQLYDRMVKLETKIWIEGGDNTQSNADDKSEDEMSPIEANHLQSRNGKTEI</sequence>
<accession>A0A4Z1GR88</accession>
<organism evidence="2 3">
    <name type="scientific">Botrytis hyacinthi</name>
    <dbReference type="NCBI Taxonomy" id="278943"/>
    <lineage>
        <taxon>Eukaryota</taxon>
        <taxon>Fungi</taxon>
        <taxon>Dikarya</taxon>
        <taxon>Ascomycota</taxon>
        <taxon>Pezizomycotina</taxon>
        <taxon>Leotiomycetes</taxon>
        <taxon>Helotiales</taxon>
        <taxon>Sclerotiniaceae</taxon>
        <taxon>Botrytis</taxon>
    </lineage>
</organism>